<gene>
    <name evidence="2" type="ORF">Apa02nite_008790</name>
</gene>
<protein>
    <recommendedName>
        <fullName evidence="4">Transposase</fullName>
    </recommendedName>
</protein>
<evidence type="ECO:0008006" key="4">
    <source>
        <dbReference type="Google" id="ProtNLM"/>
    </source>
</evidence>
<keyword evidence="3" id="KW-1185">Reference proteome</keyword>
<proteinExistence type="predicted"/>
<accession>A0ABQ4B2G8</accession>
<sequence length="90" mass="10113">MRHDQVGTDLESLVDGFRHTVHDAEDPGDGVLELAEHQTDPVPGFRPVPRITSVQGINHLANRRYSGRLRHERKLYTARKPLPARLGSTP</sequence>
<evidence type="ECO:0000313" key="2">
    <source>
        <dbReference type="EMBL" id="GIE64771.1"/>
    </source>
</evidence>
<name>A0ABQ4B2G8_9ACTN</name>
<dbReference type="Proteomes" id="UP000624709">
    <property type="component" value="Unassembled WGS sequence"/>
</dbReference>
<dbReference type="EMBL" id="BOMS01000014">
    <property type="protein sequence ID" value="GIE64771.1"/>
    <property type="molecule type" value="Genomic_DNA"/>
</dbReference>
<reference evidence="2 3" key="1">
    <citation type="submission" date="2021-01" db="EMBL/GenBank/DDBJ databases">
        <title>Whole genome shotgun sequence of Actinoplanes palleronii NBRC 14916.</title>
        <authorList>
            <person name="Komaki H."/>
            <person name="Tamura T."/>
        </authorList>
    </citation>
    <scope>NUCLEOTIDE SEQUENCE [LARGE SCALE GENOMIC DNA]</scope>
    <source>
        <strain evidence="2 3">NBRC 14916</strain>
    </source>
</reference>
<comment type="caution">
    <text evidence="2">The sequence shown here is derived from an EMBL/GenBank/DDBJ whole genome shotgun (WGS) entry which is preliminary data.</text>
</comment>
<evidence type="ECO:0000313" key="3">
    <source>
        <dbReference type="Proteomes" id="UP000624709"/>
    </source>
</evidence>
<evidence type="ECO:0000256" key="1">
    <source>
        <dbReference type="SAM" id="MobiDB-lite"/>
    </source>
</evidence>
<organism evidence="2 3">
    <name type="scientific">Actinoplanes palleronii</name>
    <dbReference type="NCBI Taxonomy" id="113570"/>
    <lineage>
        <taxon>Bacteria</taxon>
        <taxon>Bacillati</taxon>
        <taxon>Actinomycetota</taxon>
        <taxon>Actinomycetes</taxon>
        <taxon>Micromonosporales</taxon>
        <taxon>Micromonosporaceae</taxon>
        <taxon>Actinoplanes</taxon>
    </lineage>
</organism>
<feature type="region of interest" description="Disordered" evidence="1">
    <location>
        <begin position="71"/>
        <end position="90"/>
    </location>
</feature>